<dbReference type="InterPro" id="IPR039670">
    <property type="entry name" value="NPC2-like"/>
</dbReference>
<dbReference type="RefSeq" id="XP_024082695.1">
    <property type="nucleotide sequence ID" value="XM_024226927.1"/>
</dbReference>
<dbReference type="PANTHER" id="PTHR11306">
    <property type="entry name" value="NIEMANN PICK TYPE C2 PROTEIN NPC2-RELATED"/>
    <property type="match status" value="1"/>
</dbReference>
<reference evidence="6" key="1">
    <citation type="submission" date="2022-01" db="UniProtKB">
        <authorList>
            <consortium name="EnsemblMetazoa"/>
        </authorList>
    </citation>
    <scope>IDENTIFICATION</scope>
</reference>
<evidence type="ECO:0000259" key="5">
    <source>
        <dbReference type="SMART" id="SM00737"/>
    </source>
</evidence>
<protein>
    <recommendedName>
        <fullName evidence="5">MD-2-related lipid-recognition domain-containing protein</fullName>
    </recommendedName>
</protein>
<dbReference type="SUPFAM" id="SSF81296">
    <property type="entry name" value="E set domains"/>
    <property type="match status" value="1"/>
</dbReference>
<name>A0A8I6TK19_CIMLE</name>
<evidence type="ECO:0000256" key="3">
    <source>
        <dbReference type="ARBA" id="ARBA00022525"/>
    </source>
</evidence>
<sequence>MFVTPLLFAIVATLAWQETSATNVLPCKLRKGHNVDVRSVKISGCEKYPCKLKRKTTVHVEMDFVPNLNIEPGNLRANVHALIVGVNVPFFEIDGKDVCQKVFKEKDGSMSKVGCPLQKGQKYVYKDSFHVHNIYPKIKTSVHWQLSEGRSSTPVGCFNVPIQITD</sequence>
<proteinExistence type="inferred from homology"/>
<feature type="domain" description="MD-2-related lipid-recognition" evidence="5">
    <location>
        <begin position="24"/>
        <end position="162"/>
    </location>
</feature>
<dbReference type="InterPro" id="IPR014756">
    <property type="entry name" value="Ig_E-set"/>
</dbReference>
<dbReference type="Proteomes" id="UP000494040">
    <property type="component" value="Unassembled WGS sequence"/>
</dbReference>
<evidence type="ECO:0000256" key="2">
    <source>
        <dbReference type="ARBA" id="ARBA00006370"/>
    </source>
</evidence>
<dbReference type="Pfam" id="PF02221">
    <property type="entry name" value="E1_DerP2_DerF2"/>
    <property type="match status" value="1"/>
</dbReference>
<dbReference type="Gene3D" id="2.60.40.770">
    <property type="match status" value="1"/>
</dbReference>
<evidence type="ECO:0000256" key="1">
    <source>
        <dbReference type="ARBA" id="ARBA00004613"/>
    </source>
</evidence>
<dbReference type="GO" id="GO:0005576">
    <property type="term" value="C:extracellular region"/>
    <property type="evidence" value="ECO:0007669"/>
    <property type="project" value="UniProtKB-SubCell"/>
</dbReference>
<evidence type="ECO:0000313" key="7">
    <source>
        <dbReference type="Proteomes" id="UP000494040"/>
    </source>
</evidence>
<dbReference type="OMA" id="KQYTFAK"/>
<keyword evidence="3" id="KW-0964">Secreted</keyword>
<evidence type="ECO:0000256" key="4">
    <source>
        <dbReference type="SAM" id="SignalP"/>
    </source>
</evidence>
<keyword evidence="7" id="KW-1185">Reference proteome</keyword>
<evidence type="ECO:0000313" key="6">
    <source>
        <dbReference type="EnsemblMetazoa" id="XP_024082695.1"/>
    </source>
</evidence>
<dbReference type="GO" id="GO:0015918">
    <property type="term" value="P:sterol transport"/>
    <property type="evidence" value="ECO:0007669"/>
    <property type="project" value="InterPro"/>
</dbReference>
<dbReference type="GeneID" id="106665325"/>
<dbReference type="GO" id="GO:0032934">
    <property type="term" value="F:sterol binding"/>
    <property type="evidence" value="ECO:0007669"/>
    <property type="project" value="InterPro"/>
</dbReference>
<dbReference type="FunFam" id="2.60.40.770:FF:000001">
    <property type="entry name" value="NPC intracellular cholesterol transporter 2"/>
    <property type="match status" value="1"/>
</dbReference>
<comment type="subcellular location">
    <subcellularLocation>
        <location evidence="1">Secreted</location>
    </subcellularLocation>
</comment>
<dbReference type="PANTHER" id="PTHR11306:SF68">
    <property type="entry name" value="NPC INTRACELLULAR CHOLESTEROL TRANSPORTER 2"/>
    <property type="match status" value="1"/>
</dbReference>
<dbReference type="AlphaFoldDB" id="A0A8I6TK19"/>
<keyword evidence="4" id="KW-0732">Signal</keyword>
<dbReference type="OrthoDB" id="6332846at2759"/>
<feature type="signal peptide" evidence="4">
    <location>
        <begin position="1"/>
        <end position="21"/>
    </location>
</feature>
<dbReference type="EnsemblMetazoa" id="XM_024226927.1">
    <property type="protein sequence ID" value="XP_024082695.1"/>
    <property type="gene ID" value="LOC106665325"/>
</dbReference>
<dbReference type="CTD" id="41710"/>
<organism evidence="6 7">
    <name type="scientific">Cimex lectularius</name>
    <name type="common">Bed bug</name>
    <name type="synonym">Acanthia lectularia</name>
    <dbReference type="NCBI Taxonomy" id="79782"/>
    <lineage>
        <taxon>Eukaryota</taxon>
        <taxon>Metazoa</taxon>
        <taxon>Ecdysozoa</taxon>
        <taxon>Arthropoda</taxon>
        <taxon>Hexapoda</taxon>
        <taxon>Insecta</taxon>
        <taxon>Pterygota</taxon>
        <taxon>Neoptera</taxon>
        <taxon>Paraneoptera</taxon>
        <taxon>Hemiptera</taxon>
        <taxon>Heteroptera</taxon>
        <taxon>Panheteroptera</taxon>
        <taxon>Cimicomorpha</taxon>
        <taxon>Cimicidae</taxon>
        <taxon>Cimex</taxon>
    </lineage>
</organism>
<feature type="chain" id="PRO_5035233099" description="MD-2-related lipid-recognition domain-containing protein" evidence="4">
    <location>
        <begin position="22"/>
        <end position="166"/>
    </location>
</feature>
<dbReference type="SMART" id="SM00737">
    <property type="entry name" value="ML"/>
    <property type="match status" value="1"/>
</dbReference>
<accession>A0A8I6TK19</accession>
<comment type="similarity">
    <text evidence="2">Belongs to the NPC2 family.</text>
</comment>
<dbReference type="InterPro" id="IPR003172">
    <property type="entry name" value="ML_dom"/>
</dbReference>
<dbReference type="KEGG" id="clec:106665325"/>